<dbReference type="Proteomes" id="UP001642409">
    <property type="component" value="Unassembled WGS sequence"/>
</dbReference>
<feature type="compositionally biased region" description="Acidic residues" evidence="1">
    <location>
        <begin position="585"/>
        <end position="606"/>
    </location>
</feature>
<proteinExistence type="predicted"/>
<evidence type="ECO:0000313" key="2">
    <source>
        <dbReference type="EMBL" id="CAI9918202.1"/>
    </source>
</evidence>
<dbReference type="AlphaFoldDB" id="A0AA86NE88"/>
<sequence>MSAPKTTPQVQAPHDLQSLLQSIQTQDTAQRICFRANILPQYFKANSKEITQFMVRNLITIDQERIQGFGAVLANLMKTFADQLTPTYLFLTVNDTLTTMKDVRTFGQQKLMRLQCILSCFLASVFSGNKMDKCVQLLSSSFTQKIGDLNTLAASITHQALEICKSYGDMTFFVESHMKNFYGVMYLMEQNKVLSTEWLFNGIDHASEYAFRDFFPVLVQYLNKFPTLINALVEKIISNEQPNKYVLFLQVLPELKLNSSDMQMFIKKLLDQHFINLVFEASNPKAPMQQDFVQMFDVLFGQQELHDYYVEKIMGLKTHYFFVTKCMHSLAAKLNEAQAATLMKHVIVLMNQQVEVLQYFNLVVALSKVLDLETVMQVIQSLFGKLGYKLVLTQLEELTFNINEQFKNNFLKLIWQIILSQNEFQALIYQISEQLIEMNSKPFFELMKSLKVIATGLSISQENELSGHAMVILQNYKELISQFTVLMVIQQEMQPVSSRFIELTDLLVQIIQSSNDNKAEDFDQFTSEFYQRLGFLVLKLSQVEGQLAKDFCNKIVKNFSRICYDDFFDVFINGLNLAENLNDDEALEEGEEGEEGEEEGEIEETDLFTYNKELEQNINEDEEEDEEEEEIEELADNEEETQEKEKVEESKFPTFKEPNEDEYDRILANAVKAVLFQKNNHMLMDNLNVAMKSATYLEILAQNNPERPVVWEVLFQCIRTATNPTQNVHLEEGEKLTSKDRETVTLLQNKLFNLIKKELVAGLNIEDIFDNGNLIIAEDLDFVLTLLSEGSQVQKQAASIIVSQIMKKLSQIPEHNAIREKYLSQICALYTAKNQMLKSFIQQIVSCPVNAQFVFNYLVNNNQSTDKLLEVVKLSQIAVSKESSEMLFKVFEQAMTLKDRERVKAMYNIIEIQKHFGNIEQQDREKYRKVIEGEKSSKEVKELVAKLLRPK</sequence>
<dbReference type="EMBL" id="CAXDID020000235">
    <property type="protein sequence ID" value="CAL6061553.1"/>
    <property type="molecule type" value="Genomic_DNA"/>
</dbReference>
<dbReference type="EMBL" id="CATOUU010000153">
    <property type="protein sequence ID" value="CAI9918202.1"/>
    <property type="molecule type" value="Genomic_DNA"/>
</dbReference>
<gene>
    <name evidence="3" type="ORF">HINF_LOCUS49764</name>
    <name evidence="2" type="ORF">HINF_LOCUS5847</name>
</gene>
<organism evidence="2">
    <name type="scientific">Hexamita inflata</name>
    <dbReference type="NCBI Taxonomy" id="28002"/>
    <lineage>
        <taxon>Eukaryota</taxon>
        <taxon>Metamonada</taxon>
        <taxon>Diplomonadida</taxon>
        <taxon>Hexamitidae</taxon>
        <taxon>Hexamitinae</taxon>
        <taxon>Hexamita</taxon>
    </lineage>
</organism>
<protein>
    <submittedName>
        <fullName evidence="2">Uncharacterized protein</fullName>
    </submittedName>
</protein>
<comment type="caution">
    <text evidence="2">The sequence shown here is derived from an EMBL/GenBank/DDBJ whole genome shotgun (WGS) entry which is preliminary data.</text>
</comment>
<feature type="region of interest" description="Disordered" evidence="1">
    <location>
        <begin position="585"/>
        <end position="657"/>
    </location>
</feature>
<evidence type="ECO:0000313" key="4">
    <source>
        <dbReference type="Proteomes" id="UP001642409"/>
    </source>
</evidence>
<keyword evidence="4" id="KW-1185">Reference proteome</keyword>
<name>A0AA86NE88_9EUKA</name>
<accession>A0AA86NE88</accession>
<evidence type="ECO:0000313" key="3">
    <source>
        <dbReference type="EMBL" id="CAL6061553.1"/>
    </source>
</evidence>
<reference evidence="2" key="1">
    <citation type="submission" date="2023-06" db="EMBL/GenBank/DDBJ databases">
        <authorList>
            <person name="Kurt Z."/>
        </authorList>
    </citation>
    <scope>NUCLEOTIDE SEQUENCE</scope>
</reference>
<feature type="compositionally biased region" description="Acidic residues" evidence="1">
    <location>
        <begin position="618"/>
        <end position="642"/>
    </location>
</feature>
<evidence type="ECO:0000256" key="1">
    <source>
        <dbReference type="SAM" id="MobiDB-lite"/>
    </source>
</evidence>
<reference evidence="3 4" key="2">
    <citation type="submission" date="2024-07" db="EMBL/GenBank/DDBJ databases">
        <authorList>
            <person name="Akdeniz Z."/>
        </authorList>
    </citation>
    <scope>NUCLEOTIDE SEQUENCE [LARGE SCALE GENOMIC DNA]</scope>
</reference>